<protein>
    <submittedName>
        <fullName evidence="1">Uncharacterized protein</fullName>
    </submittedName>
</protein>
<comment type="caution">
    <text evidence="1">The sequence shown here is derived from an EMBL/GenBank/DDBJ whole genome shotgun (WGS) entry which is preliminary data.</text>
</comment>
<keyword evidence="2" id="KW-1185">Reference proteome</keyword>
<dbReference type="Proteomes" id="UP001172680">
    <property type="component" value="Unassembled WGS sequence"/>
</dbReference>
<proteinExistence type="predicted"/>
<gene>
    <name evidence="1" type="ORF">H2199_009018</name>
</gene>
<reference evidence="1" key="1">
    <citation type="submission" date="2022-10" db="EMBL/GenBank/DDBJ databases">
        <title>Culturing micro-colonial fungi from biological soil crusts in the Mojave desert and describing Neophaeococcomyces mojavensis, and introducing the new genera and species Taxawa tesnikishii.</title>
        <authorList>
            <person name="Kurbessoian T."/>
            <person name="Stajich J.E."/>
        </authorList>
    </citation>
    <scope>NUCLEOTIDE SEQUENCE</scope>
    <source>
        <strain evidence="1">JES_115</strain>
    </source>
</reference>
<sequence length="587" mass="68880">MSPHQAVESVDDIDLQNYFEVEDKSRARNGSQGSQNDGRSIARRLLDQIKERRRKVAEKERRNKKIRPMDKLEVSPWLKRVRWLEHLAGHDMDELLEYARFPDKEGEEVLALMCESFGRVVEKAIETVETLVSTRVRFKMNRKERGQEPREPFNARMGKDTLVRYRQVCQRSICYVYRTYRIDQRERPPYVLTDRQKAALEKFVRAAEEEEQEGRRAAAIQPVVAGDLEYELDEEEEDELEEEEERFDGVEEEEQGEGVGMKRKTETKPSTRRRRRRRAEDDDYNNALASGLAVLGITKDGTWQGAMDYTPKLSAVVKLSRMAVVEKAYQRAGHPRSIWWEGETLHYQNIEFTISQYRAWVHGLAEECRRFLAEELMMMKPEEQHQLPAIDWDRLRDNPADLRDGHFFVHDERNKFDVDGEDWLFERIMSDDEKRGQFYRTSPRQGEEEGLIIKKDGVEAYRRKVGQYKEKEAVIVHLTAGQPARIPELFSLRVCNTVNGGQRNMSIEGGMVKFVASYHKGYNNSGNVKNVHRYLPREVAETFAYFAWLVDPFIRHLLFALNGSEKKPGFVWDKELDGNKWTPTRFR</sequence>
<organism evidence="1 2">
    <name type="scientific">Coniosporium tulheliwenetii</name>
    <dbReference type="NCBI Taxonomy" id="3383036"/>
    <lineage>
        <taxon>Eukaryota</taxon>
        <taxon>Fungi</taxon>
        <taxon>Dikarya</taxon>
        <taxon>Ascomycota</taxon>
        <taxon>Pezizomycotina</taxon>
        <taxon>Dothideomycetes</taxon>
        <taxon>Dothideomycetes incertae sedis</taxon>
        <taxon>Coniosporium</taxon>
    </lineage>
</organism>
<dbReference type="EMBL" id="JAPDRP010000033">
    <property type="protein sequence ID" value="KAJ9634360.1"/>
    <property type="molecule type" value="Genomic_DNA"/>
</dbReference>
<accession>A0ACC2YGK5</accession>
<evidence type="ECO:0000313" key="2">
    <source>
        <dbReference type="Proteomes" id="UP001172680"/>
    </source>
</evidence>
<name>A0ACC2YGK5_9PEZI</name>
<evidence type="ECO:0000313" key="1">
    <source>
        <dbReference type="EMBL" id="KAJ9634360.1"/>
    </source>
</evidence>